<comment type="caution">
    <text evidence="5">The sequence shown here is derived from an EMBL/GenBank/DDBJ whole genome shotgun (WGS) entry which is preliminary data.</text>
</comment>
<dbReference type="FunFam" id="1.25.10.10:FF:000308">
    <property type="entry name" value="U-box domain-containing protein 4"/>
    <property type="match status" value="1"/>
</dbReference>
<keyword evidence="1" id="KW-0833">Ubl conjugation pathway</keyword>
<feature type="compositionally biased region" description="Polar residues" evidence="3">
    <location>
        <begin position="1"/>
        <end position="18"/>
    </location>
</feature>
<accession>A0A426XI98</accession>
<feature type="region of interest" description="Disordered" evidence="3">
    <location>
        <begin position="1"/>
        <end position="52"/>
    </location>
</feature>
<evidence type="ECO:0000256" key="3">
    <source>
        <dbReference type="SAM" id="MobiDB-lite"/>
    </source>
</evidence>
<dbReference type="Proteomes" id="UP000287651">
    <property type="component" value="Unassembled WGS sequence"/>
</dbReference>
<dbReference type="SMART" id="SM00185">
    <property type="entry name" value="ARM"/>
    <property type="match status" value="6"/>
</dbReference>
<gene>
    <name evidence="5" type="ORF">B296_00043922</name>
</gene>
<evidence type="ECO:0000313" key="6">
    <source>
        <dbReference type="Proteomes" id="UP000287651"/>
    </source>
</evidence>
<feature type="repeat" description="ARM" evidence="2">
    <location>
        <begin position="204"/>
        <end position="246"/>
    </location>
</feature>
<feature type="repeat" description="ARM" evidence="2">
    <location>
        <begin position="327"/>
        <end position="369"/>
    </location>
</feature>
<organism evidence="5 6">
    <name type="scientific">Ensete ventricosum</name>
    <name type="common">Abyssinian banana</name>
    <name type="synonym">Musa ensete</name>
    <dbReference type="NCBI Taxonomy" id="4639"/>
    <lineage>
        <taxon>Eukaryota</taxon>
        <taxon>Viridiplantae</taxon>
        <taxon>Streptophyta</taxon>
        <taxon>Embryophyta</taxon>
        <taxon>Tracheophyta</taxon>
        <taxon>Spermatophyta</taxon>
        <taxon>Magnoliopsida</taxon>
        <taxon>Liliopsida</taxon>
        <taxon>Zingiberales</taxon>
        <taxon>Musaceae</taxon>
        <taxon>Ensete</taxon>
    </lineage>
</organism>
<proteinExistence type="predicted"/>
<evidence type="ECO:0000259" key="4">
    <source>
        <dbReference type="Pfam" id="PF25598"/>
    </source>
</evidence>
<reference evidence="5 6" key="1">
    <citation type="journal article" date="2014" name="Agronomy (Basel)">
        <title>A Draft Genome Sequence for Ensete ventricosum, the Drought-Tolerant Tree Against Hunger.</title>
        <authorList>
            <person name="Harrison J."/>
            <person name="Moore K.A."/>
            <person name="Paszkiewicz K."/>
            <person name="Jones T."/>
            <person name="Grant M."/>
            <person name="Ambacheew D."/>
            <person name="Muzemil S."/>
            <person name="Studholme D.J."/>
        </authorList>
    </citation>
    <scope>NUCLEOTIDE SEQUENCE [LARGE SCALE GENOMIC DNA]</scope>
</reference>
<dbReference type="EMBL" id="AMZH03020378">
    <property type="protein sequence ID" value="RRT39218.1"/>
    <property type="molecule type" value="Genomic_DNA"/>
</dbReference>
<protein>
    <recommendedName>
        <fullName evidence="4">U-box domain-containing protein</fullName>
    </recommendedName>
</protein>
<feature type="region of interest" description="Disordered" evidence="3">
    <location>
        <begin position="420"/>
        <end position="439"/>
    </location>
</feature>
<dbReference type="PANTHER" id="PTHR23315">
    <property type="entry name" value="U BOX DOMAIN-CONTAINING"/>
    <property type="match status" value="1"/>
</dbReference>
<dbReference type="InterPro" id="IPR000225">
    <property type="entry name" value="Armadillo"/>
</dbReference>
<evidence type="ECO:0000256" key="2">
    <source>
        <dbReference type="PROSITE-ProRule" id="PRU00259"/>
    </source>
</evidence>
<evidence type="ECO:0000256" key="1">
    <source>
        <dbReference type="ARBA" id="ARBA00022786"/>
    </source>
</evidence>
<dbReference type="Gene3D" id="1.25.10.10">
    <property type="entry name" value="Leucine-rich Repeat Variant"/>
    <property type="match status" value="1"/>
</dbReference>
<dbReference type="PANTHER" id="PTHR23315:SF129">
    <property type="entry name" value="ARM REPEAT SUPERFAMILY PROTEIN"/>
    <property type="match status" value="1"/>
</dbReference>
<dbReference type="PROSITE" id="PS50176">
    <property type="entry name" value="ARM_REPEAT"/>
    <property type="match status" value="2"/>
</dbReference>
<feature type="domain" description="U-box" evidence="4">
    <location>
        <begin position="170"/>
        <end position="430"/>
    </location>
</feature>
<dbReference type="InterPro" id="IPR058678">
    <property type="entry name" value="ARM_PUB"/>
</dbReference>
<sequence length="568" mass="58473">MVSLADSSQSPCASSARIQRSLGRSMRTIRSNLFRNDPPPLVSPSARSGAVSENLTDSVVDFQLRELAVGPPRPSDAKSAASSTESAAELLELSRDFSDYSSFNSDISGELQRLASIPLTEATPSPATSGPVDIEALVMGLGSPSSSSSEMLESASVESVEPAVKACVEGLGSPSPEAKRAAAAGIRLLAKHRSDFRALIGASGGIPPLVPLLKSTDPAAQESAVTALLNLSLEEANKGPITAAGAIKPLVYALRTGTAVAKQNAACALLSLSMIEENRATIGACGAIPPLVALVVGGTSRGKKDALTTLYKLCSAPRNKERAVSAGAVPPLLELVGERGGGTAEKSLVVLGSLAAIPEGREAVVAAGGIPVLVEAIEAGPARGKEFAVHALLQLCADSAHNRGLLVREGAIPPLVALSQSGSSRAKQKVRPTLPPSLPPLSSRRHTAFVILNLLFFHSTLHDVNTGGDASRVPAGTAAGGWGDAGEKGAAATHIASTPAEIKMKSRLRKTTLSEGNAVVCAIRRTVGVRKKQLFVHDSSVSGRNQSLLVCAREFFCRSSVAPNCSTK</sequence>
<dbReference type="AlphaFoldDB" id="A0A426XI98"/>
<name>A0A426XI98_ENSVE</name>
<dbReference type="SUPFAM" id="SSF48371">
    <property type="entry name" value="ARM repeat"/>
    <property type="match status" value="1"/>
</dbReference>
<dbReference type="Pfam" id="PF25598">
    <property type="entry name" value="ARM_PUB"/>
    <property type="match status" value="1"/>
</dbReference>
<evidence type="ECO:0000313" key="5">
    <source>
        <dbReference type="EMBL" id="RRT39218.1"/>
    </source>
</evidence>
<dbReference type="InterPro" id="IPR016024">
    <property type="entry name" value="ARM-type_fold"/>
</dbReference>
<dbReference type="InterPro" id="IPR011989">
    <property type="entry name" value="ARM-like"/>
</dbReference>